<dbReference type="EMBL" id="JBHUHZ010000001">
    <property type="protein sequence ID" value="MFD2162010.1"/>
    <property type="molecule type" value="Genomic_DNA"/>
</dbReference>
<dbReference type="PANTHER" id="PTHR30547">
    <property type="entry name" value="UNCHARACTERIZED PROTEIN YHCG-RELATED"/>
    <property type="match status" value="1"/>
</dbReference>
<evidence type="ECO:0000313" key="2">
    <source>
        <dbReference type="EMBL" id="MFD2162010.1"/>
    </source>
</evidence>
<dbReference type="InterPro" id="IPR053148">
    <property type="entry name" value="PD-DEXK-like_domain"/>
</dbReference>
<dbReference type="Pfam" id="PF06250">
    <property type="entry name" value="YhcG_C"/>
    <property type="match status" value="1"/>
</dbReference>
<sequence>MNMYLNYYKDNETNEGDNPPIGIILCASKNENLVKYSTAGLPQKVFVNKHMINLPKEEDLQRIIEEEQQKISKS</sequence>
<feature type="domain" description="YhcG PDDEXK nuclease" evidence="1">
    <location>
        <begin position="1"/>
        <end position="61"/>
    </location>
</feature>
<evidence type="ECO:0000313" key="3">
    <source>
        <dbReference type="Proteomes" id="UP001597387"/>
    </source>
</evidence>
<organism evidence="2 3">
    <name type="scientific">Paradesertivirga mongoliensis</name>
    <dbReference type="NCBI Taxonomy" id="2100740"/>
    <lineage>
        <taxon>Bacteria</taxon>
        <taxon>Pseudomonadati</taxon>
        <taxon>Bacteroidota</taxon>
        <taxon>Sphingobacteriia</taxon>
        <taxon>Sphingobacteriales</taxon>
        <taxon>Sphingobacteriaceae</taxon>
        <taxon>Paradesertivirga</taxon>
    </lineage>
</organism>
<evidence type="ECO:0000259" key="1">
    <source>
        <dbReference type="Pfam" id="PF06250"/>
    </source>
</evidence>
<comment type="caution">
    <text evidence="2">The sequence shown here is derived from an EMBL/GenBank/DDBJ whole genome shotgun (WGS) entry which is preliminary data.</text>
</comment>
<dbReference type="Proteomes" id="UP001597387">
    <property type="component" value="Unassembled WGS sequence"/>
</dbReference>
<name>A0ABW4ZJT1_9SPHI</name>
<accession>A0ABW4ZJT1</accession>
<dbReference type="PANTHER" id="PTHR30547:SF5">
    <property type="entry name" value="NUCLEASE YHCG-RELATED"/>
    <property type="match status" value="1"/>
</dbReference>
<keyword evidence="3" id="KW-1185">Reference proteome</keyword>
<proteinExistence type="predicted"/>
<gene>
    <name evidence="2" type="ORF">ACFSJU_06370</name>
</gene>
<protein>
    <submittedName>
        <fullName evidence="2">PDDEXK nuclease domain-containing protein</fullName>
    </submittedName>
</protein>
<dbReference type="RefSeq" id="WP_255898115.1">
    <property type="nucleotide sequence ID" value="NZ_JAFMZO010000001.1"/>
</dbReference>
<dbReference type="InterPro" id="IPR009362">
    <property type="entry name" value="YhcG_C"/>
</dbReference>
<reference evidence="3" key="1">
    <citation type="journal article" date="2019" name="Int. J. Syst. Evol. Microbiol.">
        <title>The Global Catalogue of Microorganisms (GCM) 10K type strain sequencing project: providing services to taxonomists for standard genome sequencing and annotation.</title>
        <authorList>
            <consortium name="The Broad Institute Genomics Platform"/>
            <consortium name="The Broad Institute Genome Sequencing Center for Infectious Disease"/>
            <person name="Wu L."/>
            <person name="Ma J."/>
        </authorList>
    </citation>
    <scope>NUCLEOTIDE SEQUENCE [LARGE SCALE GENOMIC DNA]</scope>
    <source>
        <strain evidence="3">KCTC 42217</strain>
    </source>
</reference>